<dbReference type="OrthoDB" id="517878at2"/>
<organism evidence="1 2">
    <name type="scientific">Gloeothece verrucosa (strain PCC 7822)</name>
    <name type="common">Cyanothece sp. (strain PCC 7822)</name>
    <dbReference type="NCBI Taxonomy" id="497965"/>
    <lineage>
        <taxon>Bacteria</taxon>
        <taxon>Bacillati</taxon>
        <taxon>Cyanobacteriota</taxon>
        <taxon>Cyanophyceae</taxon>
        <taxon>Oscillatoriophycideae</taxon>
        <taxon>Chroococcales</taxon>
        <taxon>Aphanothecaceae</taxon>
        <taxon>Gloeothece</taxon>
        <taxon>Gloeothece verrucosa</taxon>
    </lineage>
</organism>
<dbReference type="RefSeq" id="WP_013325099.1">
    <property type="nucleotide sequence ID" value="NC_014501.1"/>
</dbReference>
<evidence type="ECO:0008006" key="3">
    <source>
        <dbReference type="Google" id="ProtNLM"/>
    </source>
</evidence>
<sequence>MSYVNIFPFNTVAAPEKTANSVTTLIYRGQVYQGLVQTQKRVQPSKFRKVKLIYRGQTYHCLGPVATAPRPRAINWRFQVA</sequence>
<dbReference type="KEGG" id="cyj:Cyan7822_5178"/>
<protein>
    <recommendedName>
        <fullName evidence="3">DUF4278 domain-containing protein</fullName>
    </recommendedName>
</protein>
<proteinExistence type="predicted"/>
<evidence type="ECO:0000313" key="2">
    <source>
        <dbReference type="Proteomes" id="UP000008206"/>
    </source>
</evidence>
<evidence type="ECO:0000313" key="1">
    <source>
        <dbReference type="EMBL" id="ADN17061.1"/>
    </source>
</evidence>
<name>E0UKI0_GLOV7</name>
<gene>
    <name evidence="1" type="ordered locus">Cyan7822_5178</name>
</gene>
<reference evidence="2" key="1">
    <citation type="journal article" date="2011" name="MBio">
        <title>Novel metabolic attributes of the genus Cyanothece, comprising a group of unicellular nitrogen-fixing Cyanobacteria.</title>
        <authorList>
            <person name="Bandyopadhyay A."/>
            <person name="Elvitigala T."/>
            <person name="Welsh E."/>
            <person name="Stockel J."/>
            <person name="Liberton M."/>
            <person name="Min H."/>
            <person name="Sherman L.A."/>
            <person name="Pakrasi H.B."/>
        </authorList>
    </citation>
    <scope>NUCLEOTIDE SEQUENCE [LARGE SCALE GENOMIC DNA]</scope>
    <source>
        <strain evidence="2">PCC 7822</strain>
    </source>
</reference>
<dbReference type="AlphaFoldDB" id="E0UKI0"/>
<dbReference type="EMBL" id="CP002198">
    <property type="protein sequence ID" value="ADN17061.1"/>
    <property type="molecule type" value="Genomic_DNA"/>
</dbReference>
<accession>E0UKI0</accession>
<keyword evidence="2" id="KW-1185">Reference proteome</keyword>
<dbReference type="Proteomes" id="UP000008206">
    <property type="component" value="Chromosome"/>
</dbReference>
<dbReference type="HOGENOM" id="CLU_2568131_0_0_3"/>